<name>A0A951UPX5_9CYAN</name>
<evidence type="ECO:0000313" key="2">
    <source>
        <dbReference type="Proteomes" id="UP000757435"/>
    </source>
</evidence>
<dbReference type="EMBL" id="JAHHHD010000034">
    <property type="protein sequence ID" value="MBW4661339.1"/>
    <property type="molecule type" value="Genomic_DNA"/>
</dbReference>
<dbReference type="Pfam" id="PF11209">
    <property type="entry name" value="LmeA"/>
    <property type="match status" value="1"/>
</dbReference>
<protein>
    <submittedName>
        <fullName evidence="1">DUF2993 domain-containing protein</fullName>
    </submittedName>
</protein>
<dbReference type="Proteomes" id="UP000757435">
    <property type="component" value="Unassembled WGS sequence"/>
</dbReference>
<dbReference type="InterPro" id="IPR021373">
    <property type="entry name" value="DUF2993"/>
</dbReference>
<reference evidence="1" key="1">
    <citation type="submission" date="2021-05" db="EMBL/GenBank/DDBJ databases">
        <authorList>
            <person name="Pietrasiak N."/>
            <person name="Ward R."/>
            <person name="Stajich J.E."/>
            <person name="Kurbessoian T."/>
        </authorList>
    </citation>
    <scope>NUCLEOTIDE SEQUENCE</scope>
    <source>
        <strain evidence="1">UHER 2000/2452</strain>
    </source>
</reference>
<comment type="caution">
    <text evidence="1">The sequence shown here is derived from an EMBL/GenBank/DDBJ whole genome shotgun (WGS) entry which is preliminary data.</text>
</comment>
<dbReference type="AlphaFoldDB" id="A0A951UPX5"/>
<accession>A0A951UPX5</accession>
<organism evidence="1 2">
    <name type="scientific">Drouetiella hepatica Uher 2000/2452</name>
    <dbReference type="NCBI Taxonomy" id="904376"/>
    <lineage>
        <taxon>Bacteria</taxon>
        <taxon>Bacillati</taxon>
        <taxon>Cyanobacteriota</taxon>
        <taxon>Cyanophyceae</taxon>
        <taxon>Oculatellales</taxon>
        <taxon>Oculatellaceae</taxon>
        <taxon>Drouetiella</taxon>
    </lineage>
</organism>
<proteinExistence type="predicted"/>
<gene>
    <name evidence="1" type="ORF">KME15_21915</name>
</gene>
<reference evidence="1" key="2">
    <citation type="journal article" date="2022" name="Microbiol. Resour. Announc.">
        <title>Metagenome Sequencing to Explore Phylogenomics of Terrestrial Cyanobacteria.</title>
        <authorList>
            <person name="Ward R.D."/>
            <person name="Stajich J.E."/>
            <person name="Johansen J.R."/>
            <person name="Huntemann M."/>
            <person name="Clum A."/>
            <person name="Foster B."/>
            <person name="Foster B."/>
            <person name="Roux S."/>
            <person name="Palaniappan K."/>
            <person name="Varghese N."/>
            <person name="Mukherjee S."/>
            <person name="Reddy T.B.K."/>
            <person name="Daum C."/>
            <person name="Copeland A."/>
            <person name="Chen I.A."/>
            <person name="Ivanova N.N."/>
            <person name="Kyrpides N.C."/>
            <person name="Shapiro N."/>
            <person name="Eloe-Fadrosh E.A."/>
            <person name="Pietrasiak N."/>
        </authorList>
    </citation>
    <scope>NUCLEOTIDE SEQUENCE</scope>
    <source>
        <strain evidence="1">UHER 2000/2452</strain>
    </source>
</reference>
<evidence type="ECO:0000313" key="1">
    <source>
        <dbReference type="EMBL" id="MBW4661339.1"/>
    </source>
</evidence>
<sequence>MFSGFLGSKSQPGTDFGERMLNAVATQSLRHLFTQSEFIEVAVRCYPSSKLLQGSIDSFKMNGRGLTIRRQFEVEEMSFETDAVAIDYASVLGGKLRLKQTTQAVARVVLSEAAINRAFTADLVKQHLQKVDRPELTNLSGGEPISFRAVNIQLLPDNQVAISAETDLPNRKDVPIRLTAALEIEKRRRVGFKNPQFDAASVPEDMRGLSETLSAAFAQILDSMVDLDRFDLDGVMLRLNRLETEGDRLIFSGYAQIEHFPGNG</sequence>